<accession>A0AB40BMZ8</accession>
<reference evidence="2" key="1">
    <citation type="submission" date="2025-08" db="UniProtKB">
        <authorList>
            <consortium name="RefSeq"/>
        </authorList>
    </citation>
    <scope>IDENTIFICATION</scope>
</reference>
<evidence type="ECO:0000313" key="2">
    <source>
        <dbReference type="RefSeq" id="XP_039128338.1"/>
    </source>
</evidence>
<protein>
    <submittedName>
        <fullName evidence="2">Uncharacterized protein LOC120264582 isoform X1</fullName>
    </submittedName>
</protein>
<proteinExistence type="predicted"/>
<dbReference type="GeneID" id="120264582"/>
<dbReference type="RefSeq" id="XP_039128338.1">
    <property type="nucleotide sequence ID" value="XM_039272404.1"/>
</dbReference>
<dbReference type="Proteomes" id="UP001515500">
    <property type="component" value="Chromosome 7"/>
</dbReference>
<evidence type="ECO:0000313" key="1">
    <source>
        <dbReference type="Proteomes" id="UP001515500"/>
    </source>
</evidence>
<sequence>MTPDIAQQDVKPLLFTGFVKHSPSIFAAKGARLYSRMRLWTVLFLLLRRWLMSGTVWNRESNLAGVGFHISNYNATSCLVLAGCGPSFAETGIEADAQALILALQSSLNLSVICKHIFLANAALLKAITLGCRQTLWRLDPLFNSISYLLNELNSPQISHHTSIMDECSCQLGHSWF</sequence>
<name>A0AB40BMZ8_DIOCR</name>
<gene>
    <name evidence="2" type="primary">LOC120264582</name>
</gene>
<organism evidence="1 2">
    <name type="scientific">Dioscorea cayennensis subsp. rotundata</name>
    <name type="common">White Guinea yam</name>
    <name type="synonym">Dioscorea rotundata</name>
    <dbReference type="NCBI Taxonomy" id="55577"/>
    <lineage>
        <taxon>Eukaryota</taxon>
        <taxon>Viridiplantae</taxon>
        <taxon>Streptophyta</taxon>
        <taxon>Embryophyta</taxon>
        <taxon>Tracheophyta</taxon>
        <taxon>Spermatophyta</taxon>
        <taxon>Magnoliopsida</taxon>
        <taxon>Liliopsida</taxon>
        <taxon>Dioscoreales</taxon>
        <taxon>Dioscoreaceae</taxon>
        <taxon>Dioscorea</taxon>
    </lineage>
</organism>
<dbReference type="AlphaFoldDB" id="A0AB40BMZ8"/>
<keyword evidence="1" id="KW-1185">Reference proteome</keyword>